<dbReference type="SUPFAM" id="SSF63411">
    <property type="entry name" value="LuxS/MPP-like metallohydrolase"/>
    <property type="match status" value="2"/>
</dbReference>
<gene>
    <name evidence="9" type="ORF">TH63_01930</name>
</gene>
<dbReference type="PATRIC" id="fig|1379910.4.peg.407"/>
<dbReference type="PANTHER" id="PTHR43690:SF35">
    <property type="entry name" value="NON-CATALYTIC MEMBER OF PEPTIDASE SUBFAMILY M16B-RELATED"/>
    <property type="match status" value="1"/>
</dbReference>
<reference evidence="9 10" key="1">
    <citation type="submission" date="2015-01" db="EMBL/GenBank/DDBJ databases">
        <title>Rufibacter sp./DG31D/ whole genome sequencing.</title>
        <authorList>
            <person name="Kim M.K."/>
            <person name="Srinivasan S."/>
            <person name="Lee J.-J."/>
        </authorList>
    </citation>
    <scope>NUCLEOTIDE SEQUENCE [LARGE SCALE GENOMIC DNA]</scope>
    <source>
        <strain evidence="9 10">DG31D</strain>
    </source>
</reference>
<feature type="signal peptide" evidence="6">
    <location>
        <begin position="1"/>
        <end position="23"/>
    </location>
</feature>
<evidence type="ECO:0000256" key="6">
    <source>
        <dbReference type="SAM" id="SignalP"/>
    </source>
</evidence>
<keyword evidence="5" id="KW-0482">Metalloprotease</keyword>
<evidence type="ECO:0000256" key="2">
    <source>
        <dbReference type="ARBA" id="ARBA00022670"/>
    </source>
</evidence>
<dbReference type="STRING" id="1379910.TH63_01930"/>
<keyword evidence="10" id="KW-1185">Reference proteome</keyword>
<dbReference type="AlphaFoldDB" id="A0A0H4VGE8"/>
<dbReference type="GO" id="GO:0008237">
    <property type="term" value="F:metallopeptidase activity"/>
    <property type="evidence" value="ECO:0007669"/>
    <property type="project" value="UniProtKB-KW"/>
</dbReference>
<proteinExistence type="inferred from homology"/>
<dbReference type="Pfam" id="PF00675">
    <property type="entry name" value="Peptidase_M16"/>
    <property type="match status" value="1"/>
</dbReference>
<evidence type="ECO:0000259" key="7">
    <source>
        <dbReference type="Pfam" id="PF00675"/>
    </source>
</evidence>
<evidence type="ECO:0000256" key="3">
    <source>
        <dbReference type="ARBA" id="ARBA00022801"/>
    </source>
</evidence>
<dbReference type="OrthoDB" id="9811314at2"/>
<comment type="similarity">
    <text evidence="1">Belongs to the peptidase M16 family.</text>
</comment>
<dbReference type="InterPro" id="IPR011249">
    <property type="entry name" value="Metalloenz_LuxS/M16"/>
</dbReference>
<feature type="domain" description="Peptidase M16 C-terminal" evidence="8">
    <location>
        <begin position="195"/>
        <end position="370"/>
    </location>
</feature>
<sequence>MFSKKHLLVAAATALLSSTAVQAQKVEYTEYDLPNGLHVILHQDKSAPVVAVSVMYHVGSKNESLNRSGFAHFFEHLLFEGSQNIKRGEFMKLVSSNGGQNNANTSHDRTFYYEVFPSNQLKLGLWLESERMLHPVINEIGVKTQNEVVKEEKRMRIDNQPYGQFSNEIFKRLFTKHPYRWQPIGSMADLDAAKLEEFQAFFKKFYVPNNAVLSIAGDIDIAQTKELVNAYFSAVPKGAPVEYKKIEEAPLAKMVVDTVYDANIQIPAIMSAYRVPGMPDKDSKTMQMISSILSSGASSKLYKKMVDDKKNALQVGAINLTLEDYGAYITFALPNNNTPLPTLLTDIDEEVARLQNTLISEEDYKKIQNQFENNYVTANSSMLGVAENLASGYTFHNKNTNNINQELDKIRSITRQDIQAAAKKYLQPNARVVLYYLPASAKAAK</sequence>
<organism evidence="9 10">
    <name type="scientific">Rufibacter radiotolerans</name>
    <dbReference type="NCBI Taxonomy" id="1379910"/>
    <lineage>
        <taxon>Bacteria</taxon>
        <taxon>Pseudomonadati</taxon>
        <taxon>Bacteroidota</taxon>
        <taxon>Cytophagia</taxon>
        <taxon>Cytophagales</taxon>
        <taxon>Hymenobacteraceae</taxon>
        <taxon>Rufibacter</taxon>
    </lineage>
</organism>
<dbReference type="Proteomes" id="UP000036458">
    <property type="component" value="Chromosome"/>
</dbReference>
<evidence type="ECO:0000256" key="5">
    <source>
        <dbReference type="ARBA" id="ARBA00023049"/>
    </source>
</evidence>
<evidence type="ECO:0000313" key="9">
    <source>
        <dbReference type="EMBL" id="AKQ44665.1"/>
    </source>
</evidence>
<dbReference type="EMBL" id="CP010777">
    <property type="protein sequence ID" value="AKQ44665.1"/>
    <property type="molecule type" value="Genomic_DNA"/>
</dbReference>
<dbReference type="InterPro" id="IPR011765">
    <property type="entry name" value="Pept_M16_N"/>
</dbReference>
<dbReference type="InterPro" id="IPR050626">
    <property type="entry name" value="Peptidase_M16"/>
</dbReference>
<protein>
    <submittedName>
        <fullName evidence="9">Peptidase M16</fullName>
    </submittedName>
</protein>
<evidence type="ECO:0000256" key="1">
    <source>
        <dbReference type="ARBA" id="ARBA00007261"/>
    </source>
</evidence>
<keyword evidence="4" id="KW-0862">Zinc</keyword>
<keyword evidence="3" id="KW-0378">Hydrolase</keyword>
<evidence type="ECO:0000256" key="4">
    <source>
        <dbReference type="ARBA" id="ARBA00022833"/>
    </source>
</evidence>
<feature type="domain" description="Peptidase M16 N-terminal" evidence="7">
    <location>
        <begin position="39"/>
        <end position="153"/>
    </location>
</feature>
<keyword evidence="6" id="KW-0732">Signal</keyword>
<evidence type="ECO:0000313" key="10">
    <source>
        <dbReference type="Proteomes" id="UP000036458"/>
    </source>
</evidence>
<accession>A0A0H4VGE8</accession>
<dbReference type="GO" id="GO:0006508">
    <property type="term" value="P:proteolysis"/>
    <property type="evidence" value="ECO:0007669"/>
    <property type="project" value="UniProtKB-KW"/>
</dbReference>
<keyword evidence="2" id="KW-0645">Protease</keyword>
<dbReference type="PANTHER" id="PTHR43690">
    <property type="entry name" value="NARDILYSIN"/>
    <property type="match status" value="1"/>
</dbReference>
<dbReference type="Gene3D" id="3.30.830.10">
    <property type="entry name" value="Metalloenzyme, LuxS/M16 peptidase-like"/>
    <property type="match status" value="2"/>
</dbReference>
<name>A0A0H4VGE8_9BACT</name>
<dbReference type="Pfam" id="PF05193">
    <property type="entry name" value="Peptidase_M16_C"/>
    <property type="match status" value="1"/>
</dbReference>
<dbReference type="GO" id="GO:0046872">
    <property type="term" value="F:metal ion binding"/>
    <property type="evidence" value="ECO:0007669"/>
    <property type="project" value="InterPro"/>
</dbReference>
<evidence type="ECO:0000259" key="8">
    <source>
        <dbReference type="Pfam" id="PF05193"/>
    </source>
</evidence>
<dbReference type="KEGG" id="ruf:TH63_01930"/>
<dbReference type="InterPro" id="IPR007863">
    <property type="entry name" value="Peptidase_M16_C"/>
</dbReference>
<feature type="chain" id="PRO_5005210791" evidence="6">
    <location>
        <begin position="24"/>
        <end position="445"/>
    </location>
</feature>